<dbReference type="SUPFAM" id="SSF47473">
    <property type="entry name" value="EF-hand"/>
    <property type="match status" value="1"/>
</dbReference>
<dbReference type="PROSITE" id="PS00018">
    <property type="entry name" value="EF_HAND_1"/>
    <property type="match status" value="1"/>
</dbReference>
<dbReference type="PhylomeDB" id="B3RLA9"/>
<dbReference type="AlphaFoldDB" id="B3RLA9"/>
<evidence type="ECO:0000256" key="2">
    <source>
        <dbReference type="ARBA" id="ARBA00022837"/>
    </source>
</evidence>
<accession>B3RLA9</accession>
<feature type="signal peptide" evidence="4">
    <location>
        <begin position="1"/>
        <end position="22"/>
    </location>
</feature>
<keyword evidence="2" id="KW-0106">Calcium</keyword>
<dbReference type="OMA" id="KHADHPR"/>
<proteinExistence type="predicted"/>
<dbReference type="InterPro" id="IPR002048">
    <property type="entry name" value="EF_hand_dom"/>
</dbReference>
<keyword evidence="7" id="KW-1185">Reference proteome</keyword>
<dbReference type="CTD" id="6749928"/>
<dbReference type="Pfam" id="PF13499">
    <property type="entry name" value="EF-hand_7"/>
    <property type="match status" value="1"/>
</dbReference>
<dbReference type="PANTHER" id="PTHR19237:SF20">
    <property type="entry name" value="NUCLEOBINDIN 1"/>
    <property type="match status" value="1"/>
</dbReference>
<dbReference type="HOGENOM" id="CLU_800060_0_0_1"/>
<dbReference type="PROSITE" id="PS50222">
    <property type="entry name" value="EF_HAND_2"/>
    <property type="match status" value="1"/>
</dbReference>
<feature type="region of interest" description="Disordered" evidence="3">
    <location>
        <begin position="299"/>
        <end position="321"/>
    </location>
</feature>
<dbReference type="eggNOG" id="KOG3866">
    <property type="taxonomic scope" value="Eukaryota"/>
</dbReference>
<dbReference type="GO" id="GO:0005509">
    <property type="term" value="F:calcium ion binding"/>
    <property type="evidence" value="ECO:0000318"/>
    <property type="project" value="GO_Central"/>
</dbReference>
<dbReference type="Proteomes" id="UP000009022">
    <property type="component" value="Unassembled WGS sequence"/>
</dbReference>
<feature type="compositionally biased region" description="Basic and acidic residues" evidence="3">
    <location>
        <begin position="96"/>
        <end position="108"/>
    </location>
</feature>
<dbReference type="GeneID" id="6749928"/>
<dbReference type="KEGG" id="tad:TRIADDRAFT_51942"/>
<feature type="chain" id="PRO_5002796719" description="EF-hand domain-containing protein" evidence="4">
    <location>
        <begin position="23"/>
        <end position="347"/>
    </location>
</feature>
<gene>
    <name evidence="6" type="ORF">TRIADDRAFT_51942</name>
</gene>
<dbReference type="InterPro" id="IPR011992">
    <property type="entry name" value="EF-hand-dom_pair"/>
</dbReference>
<organism evidence="6 7">
    <name type="scientific">Trichoplax adhaerens</name>
    <name type="common">Trichoplax reptans</name>
    <dbReference type="NCBI Taxonomy" id="10228"/>
    <lineage>
        <taxon>Eukaryota</taxon>
        <taxon>Metazoa</taxon>
        <taxon>Placozoa</taxon>
        <taxon>Uniplacotomia</taxon>
        <taxon>Trichoplacea</taxon>
        <taxon>Trichoplacidae</taxon>
        <taxon>Trichoplax</taxon>
    </lineage>
</organism>
<feature type="domain" description="EF-hand" evidence="5">
    <location>
        <begin position="221"/>
        <end position="250"/>
    </location>
</feature>
<name>B3RLA9_TRIAD</name>
<evidence type="ECO:0000256" key="1">
    <source>
        <dbReference type="ARBA" id="ARBA00022729"/>
    </source>
</evidence>
<dbReference type="PANTHER" id="PTHR19237">
    <property type="entry name" value="NUCLEOBINDIN"/>
    <property type="match status" value="1"/>
</dbReference>
<dbReference type="InterPro" id="IPR040250">
    <property type="entry name" value="Nucleobindin"/>
</dbReference>
<protein>
    <recommendedName>
        <fullName evidence="5">EF-hand domain-containing protein</fullName>
    </recommendedName>
</protein>
<dbReference type="RefSeq" id="XP_002108714.1">
    <property type="nucleotide sequence ID" value="XM_002108678.1"/>
</dbReference>
<feature type="region of interest" description="Disordered" evidence="3">
    <location>
        <begin position="96"/>
        <end position="121"/>
    </location>
</feature>
<dbReference type="Gene3D" id="1.10.238.10">
    <property type="entry name" value="EF-hand"/>
    <property type="match status" value="1"/>
</dbReference>
<dbReference type="GO" id="GO:0005793">
    <property type="term" value="C:endoplasmic reticulum-Golgi intermediate compartment"/>
    <property type="evidence" value="ECO:0000318"/>
    <property type="project" value="GO_Central"/>
</dbReference>
<evidence type="ECO:0000313" key="7">
    <source>
        <dbReference type="Proteomes" id="UP000009022"/>
    </source>
</evidence>
<sequence>MKIATFLLINAIFLVLPLLIESRPPANRTQKVEQLAVQETAKLLKEDKELREKIKSNKNEDLGKDGKINPNLQELSRKMIDRFDDLEQEKIREQRKLQNQLRKAEKQQENPNVPFQNTDGEDPHEVIERIKERLGEIAEGIRLVEDAKHQEFMRYEYEKLLLEKKNIEEMVKEQSKAAEDDKSGHSNSEEKAKLHHPGSKAQLQDVWEKDDGFSQGDFSPRSFFAAHDLNGDGQLDFAELDAIMQRESHKLTKNDGSNDEVKMRKITTGMRNHFVREIDTNKDALISLDEFIKASESKEFEHDEGWDPEREDNEHMDPEEFMRYEQRIREAAHFDMEDPENREFLRM</sequence>
<feature type="compositionally biased region" description="Polar residues" evidence="3">
    <location>
        <begin position="109"/>
        <end position="118"/>
    </location>
</feature>
<dbReference type="InParanoid" id="B3RLA9"/>
<dbReference type="InterPro" id="IPR018247">
    <property type="entry name" value="EF_Hand_1_Ca_BS"/>
</dbReference>
<feature type="region of interest" description="Disordered" evidence="3">
    <location>
        <begin position="172"/>
        <end position="201"/>
    </location>
</feature>
<keyword evidence="1 4" id="KW-0732">Signal</keyword>
<evidence type="ECO:0000259" key="5">
    <source>
        <dbReference type="PROSITE" id="PS50222"/>
    </source>
</evidence>
<evidence type="ECO:0000256" key="3">
    <source>
        <dbReference type="SAM" id="MobiDB-lite"/>
    </source>
</evidence>
<feature type="compositionally biased region" description="Basic and acidic residues" evidence="3">
    <location>
        <begin position="172"/>
        <end position="192"/>
    </location>
</feature>
<evidence type="ECO:0000313" key="6">
    <source>
        <dbReference type="EMBL" id="EDV29512.1"/>
    </source>
</evidence>
<dbReference type="EMBL" id="DS985241">
    <property type="protein sequence ID" value="EDV29512.1"/>
    <property type="molecule type" value="Genomic_DNA"/>
</dbReference>
<evidence type="ECO:0000256" key="4">
    <source>
        <dbReference type="SAM" id="SignalP"/>
    </source>
</evidence>
<reference evidence="6 7" key="1">
    <citation type="journal article" date="2008" name="Nature">
        <title>The Trichoplax genome and the nature of placozoans.</title>
        <authorList>
            <person name="Srivastava M."/>
            <person name="Begovic E."/>
            <person name="Chapman J."/>
            <person name="Putnam N.H."/>
            <person name="Hellsten U."/>
            <person name="Kawashima T."/>
            <person name="Kuo A."/>
            <person name="Mitros T."/>
            <person name="Salamov A."/>
            <person name="Carpenter M.L."/>
            <person name="Signorovitch A.Y."/>
            <person name="Moreno M.A."/>
            <person name="Kamm K."/>
            <person name="Grimwood J."/>
            <person name="Schmutz J."/>
            <person name="Shapiro H."/>
            <person name="Grigoriev I.V."/>
            <person name="Buss L.W."/>
            <person name="Schierwater B."/>
            <person name="Dellaporta S.L."/>
            <person name="Rokhsar D.S."/>
        </authorList>
    </citation>
    <scope>NUCLEOTIDE SEQUENCE [LARGE SCALE GENOMIC DNA]</scope>
    <source>
        <strain evidence="6 7">Grell-BS-1999</strain>
    </source>
</reference>
<dbReference type="FunCoup" id="B3RLA9">
    <property type="interactions" value="1747"/>
</dbReference>
<dbReference type="OrthoDB" id="5982823at2759"/>